<reference evidence="1 3" key="3">
    <citation type="journal article" date="2015" name="BMC Genomics">
        <title>The completed genome sequence of the pathogenic ascomycete fungus Fusarium graminearum.</title>
        <authorList>
            <person name="King R."/>
            <person name="Urban M."/>
            <person name="Hammond-Kosack M.C."/>
            <person name="Hassani-Pak K."/>
            <person name="Hammond-Kosack K.E."/>
        </authorList>
    </citation>
    <scope>NUCLEOTIDE SEQUENCE [LARGE SCALE GENOMIC DNA]</scope>
    <source>
        <strain evidence="3">ATCC MYA-4620 / CBS 123657 / FGSC 9075 / NRRL 31084 / PH-1</strain>
        <strain evidence="1">PH-1</strain>
    </source>
</reference>
<proteinExistence type="predicted"/>
<accession>A0A098DQ29</accession>
<name>A0A098DQ29_GIBZE</name>
<dbReference type="Proteomes" id="UP000070720">
    <property type="component" value="Chromosome 4"/>
</dbReference>
<evidence type="ECO:0000313" key="1">
    <source>
        <dbReference type="EMBL" id="CEF83452.1"/>
    </source>
</evidence>
<accession>A0A0E0SAI9</accession>
<gene>
    <name evidence="1" type="ORF">FGRAMPH1_01T27667</name>
</gene>
<reference evidence="2 3" key="2">
    <citation type="journal article" date="2010" name="Nature">
        <title>Comparative genomics reveals mobile pathogenicity chromosomes in Fusarium.</title>
        <authorList>
            <person name="Ma L.J."/>
            <person name="van der Does H.C."/>
            <person name="Borkovich K.A."/>
            <person name="Coleman J.J."/>
            <person name="Daboussi M.J."/>
            <person name="Di Pietro A."/>
            <person name="Dufresne M."/>
            <person name="Freitag M."/>
            <person name="Grabherr M."/>
            <person name="Henrissat B."/>
            <person name="Houterman P.M."/>
            <person name="Kang S."/>
            <person name="Shim W.B."/>
            <person name="Woloshuk C."/>
            <person name="Xie X."/>
            <person name="Xu J.R."/>
            <person name="Antoniw J."/>
            <person name="Baker S.E."/>
            <person name="Bluhm B.H."/>
            <person name="Breakspear A."/>
            <person name="Brown D.W."/>
            <person name="Butchko R.A."/>
            <person name="Chapman S."/>
            <person name="Coulson R."/>
            <person name="Coutinho P.M."/>
            <person name="Danchin E.G."/>
            <person name="Diener A."/>
            <person name="Gale L.R."/>
            <person name="Gardiner D.M."/>
            <person name="Goff S."/>
            <person name="Hammond-Kosack K.E."/>
            <person name="Hilburn K."/>
            <person name="Hua-Van A."/>
            <person name="Jonkers W."/>
            <person name="Kazan K."/>
            <person name="Kodira C.D."/>
            <person name="Koehrsen M."/>
            <person name="Kumar L."/>
            <person name="Lee Y.H."/>
            <person name="Li L."/>
            <person name="Manners J.M."/>
            <person name="Miranda-Saavedra D."/>
            <person name="Mukherjee M."/>
            <person name="Park G."/>
            <person name="Park J."/>
            <person name="Park S.Y."/>
            <person name="Proctor R.H."/>
            <person name="Regev A."/>
            <person name="Ruiz-Roldan M.C."/>
            <person name="Sain D."/>
            <person name="Sakthikumar S."/>
            <person name="Sykes S."/>
            <person name="Schwartz D.C."/>
            <person name="Turgeon B.G."/>
            <person name="Wapinski I."/>
            <person name="Yoder O."/>
            <person name="Young S."/>
            <person name="Zeng Q."/>
            <person name="Zhou S."/>
            <person name="Galagan J."/>
            <person name="Cuomo C.A."/>
            <person name="Kistler H.C."/>
            <person name="Rep M."/>
        </authorList>
    </citation>
    <scope>GENOME REANNOTATION</scope>
    <source>
        <strain evidence="3">ATCC MYA-4620 / CBS 123657 / FGSC 9075 / NRRL 31084 / PH-1</strain>
        <strain evidence="2">PH-1 / ATCC MYA-4620 / FGSC 9075 / NRRL 31084</strain>
    </source>
</reference>
<keyword evidence="3" id="KW-1185">Reference proteome</keyword>
<evidence type="ECO:0000313" key="2">
    <source>
        <dbReference type="EnsemblFungi" id="CEF83452"/>
    </source>
</evidence>
<reference evidence="2" key="4">
    <citation type="submission" date="2017-01" db="UniProtKB">
        <authorList>
            <consortium name="EnsemblFungi"/>
        </authorList>
    </citation>
    <scope>IDENTIFICATION</scope>
    <source>
        <strain evidence="2">PH-1 / ATCC MYA-4620 / FGSC 9075 / NRRL 31084</strain>
    </source>
</reference>
<dbReference type="VEuPathDB" id="FungiDB:FGRAMPH1_01G27667"/>
<evidence type="ECO:0000313" key="3">
    <source>
        <dbReference type="Proteomes" id="UP000070720"/>
    </source>
</evidence>
<protein>
    <submittedName>
        <fullName evidence="1">Chromosome 4, complete genome</fullName>
    </submittedName>
</protein>
<organism evidence="1 3">
    <name type="scientific">Gibberella zeae (strain ATCC MYA-4620 / CBS 123657 / FGSC 9075 / NRRL 31084 / PH-1)</name>
    <name type="common">Wheat head blight fungus</name>
    <name type="synonym">Fusarium graminearum</name>
    <dbReference type="NCBI Taxonomy" id="229533"/>
    <lineage>
        <taxon>Eukaryota</taxon>
        <taxon>Fungi</taxon>
        <taxon>Dikarya</taxon>
        <taxon>Ascomycota</taxon>
        <taxon>Pezizomycotina</taxon>
        <taxon>Sordariomycetes</taxon>
        <taxon>Hypocreomycetidae</taxon>
        <taxon>Hypocreales</taxon>
        <taxon>Nectriaceae</taxon>
        <taxon>Fusarium</taxon>
    </lineage>
</organism>
<reference evidence="2 3" key="1">
    <citation type="journal article" date="2007" name="Science">
        <title>The Fusarium graminearum genome reveals a link between localized polymorphism and pathogen specialization.</title>
        <authorList>
            <person name="Cuomo C.A."/>
            <person name="Gueldener U."/>
            <person name="Xu J.-R."/>
            <person name="Trail F."/>
            <person name="Turgeon B.G."/>
            <person name="Di Pietro A."/>
            <person name="Walton J.D."/>
            <person name="Ma L.-J."/>
            <person name="Baker S.E."/>
            <person name="Rep M."/>
            <person name="Adam G."/>
            <person name="Antoniw J."/>
            <person name="Baldwin T."/>
            <person name="Calvo S.E."/>
            <person name="Chang Y.-L."/>
            <person name="DeCaprio D."/>
            <person name="Gale L.R."/>
            <person name="Gnerre S."/>
            <person name="Goswami R.S."/>
            <person name="Hammond-Kosack K."/>
            <person name="Harris L.J."/>
            <person name="Hilburn K."/>
            <person name="Kennell J.C."/>
            <person name="Kroken S."/>
            <person name="Magnuson J.K."/>
            <person name="Mannhaupt G."/>
            <person name="Mauceli E.W."/>
            <person name="Mewes H.-W."/>
            <person name="Mitterbauer R."/>
            <person name="Muehlbauer G."/>
            <person name="Muensterkoetter M."/>
            <person name="Nelson D."/>
            <person name="O'Donnell K."/>
            <person name="Ouellet T."/>
            <person name="Qi W."/>
            <person name="Quesneville H."/>
            <person name="Roncero M.I.G."/>
            <person name="Seong K.-Y."/>
            <person name="Tetko I.V."/>
            <person name="Urban M."/>
            <person name="Waalwijk C."/>
            <person name="Ward T.J."/>
            <person name="Yao J."/>
            <person name="Birren B.W."/>
            <person name="Kistler H.C."/>
        </authorList>
    </citation>
    <scope>NUCLEOTIDE SEQUENCE [LARGE SCALE GENOMIC DNA]</scope>
    <source>
        <strain evidence="3">ATCC MYA-4620 / CBS 123657 / FGSC 9075 / NRRL 31084 / PH-1</strain>
        <strain evidence="2">PH-1 / ATCC MYA-4620 / FGSC 9075 / NRRL 31084</strain>
    </source>
</reference>
<dbReference type="EnsemblFungi" id="CEF83452">
    <property type="protein sequence ID" value="CEF83452"/>
    <property type="gene ID" value="FGRRES_20398"/>
</dbReference>
<sequence>MGTPYAKNNYIECNSNVDQISTNQKTEQAFLQNAYDSLLKSLTATSTFHSLYLGTVRAVVNV</sequence>
<dbReference type="EMBL" id="HG970335">
    <property type="protein sequence ID" value="CEF83452.1"/>
    <property type="molecule type" value="Genomic_DNA"/>
</dbReference>
<dbReference type="InParanoid" id="A0A098DQ29"/>
<dbReference type="AlphaFoldDB" id="A0A098DQ29"/>